<proteinExistence type="predicted"/>
<evidence type="ECO:0000313" key="1">
    <source>
        <dbReference type="EMBL" id="RCI05682.1"/>
    </source>
</evidence>
<dbReference type="OrthoDB" id="2283774at2759"/>
<dbReference type="EMBL" id="PJQM01000327">
    <property type="protein sequence ID" value="RCI05682.1"/>
    <property type="molecule type" value="Genomic_DNA"/>
</dbReference>
<dbReference type="AlphaFoldDB" id="A0A367KUX4"/>
<evidence type="ECO:0008006" key="3">
    <source>
        <dbReference type="Google" id="ProtNLM"/>
    </source>
</evidence>
<gene>
    <name evidence="1" type="ORF">CU098_000556</name>
</gene>
<dbReference type="Proteomes" id="UP000253551">
    <property type="component" value="Unassembled WGS sequence"/>
</dbReference>
<dbReference type="Gene3D" id="3.80.10.10">
    <property type="entry name" value="Ribonuclease Inhibitor"/>
    <property type="match status" value="1"/>
</dbReference>
<sequence length="393" mass="45250">CLQTLHASVPQLKHFTFIRKKTPHQESTSEASHDPAFLLPLSKPSRLKTLTLHGHVDSVKWFDFIAKSYLELEDLTLTQLSTSQFGTKWMWQGALVHMIQSLPSLKSLTLGGKNIPQLFSKGFALELKKSTCPIKDLYIDFHTYQAIESCQFLMVVASHGIRQLKQLKLRVWEQIPGWSGVTSNLFQCQQLVILELSLSKGLMDQFPYTPFLIDDFLDHLPQLQDLVLTGAQVQVTYNHFEDLNKEDRQFALRKITLCQSRLENHETISKYLSFCCPKLEHVVLEKCEMDKKARYQQHVSLNNCKLLFTYSRLEKIKLSSLLLYLSTMQTNDYIGINLVTNEGNSALVWLNIDRSKGALIYPTYELCEDQEKCIELTDLHTKYQSPKVTAEMI</sequence>
<evidence type="ECO:0000313" key="2">
    <source>
        <dbReference type="Proteomes" id="UP000253551"/>
    </source>
</evidence>
<comment type="caution">
    <text evidence="1">The sequence shown here is derived from an EMBL/GenBank/DDBJ whole genome shotgun (WGS) entry which is preliminary data.</text>
</comment>
<feature type="non-terminal residue" evidence="1">
    <location>
        <position position="1"/>
    </location>
</feature>
<reference evidence="1 2" key="1">
    <citation type="journal article" date="2018" name="G3 (Bethesda)">
        <title>Phylogenetic and Phylogenomic Definition of Rhizopus Species.</title>
        <authorList>
            <person name="Gryganskyi A.P."/>
            <person name="Golan J."/>
            <person name="Dolatabadi S."/>
            <person name="Mondo S."/>
            <person name="Robb S."/>
            <person name="Idnurm A."/>
            <person name="Muszewska A."/>
            <person name="Steczkiewicz K."/>
            <person name="Masonjones S."/>
            <person name="Liao H.L."/>
            <person name="Gajdeczka M.T."/>
            <person name="Anike F."/>
            <person name="Vuek A."/>
            <person name="Anishchenko I.M."/>
            <person name="Voigt K."/>
            <person name="de Hoog G.S."/>
            <person name="Smith M.E."/>
            <person name="Heitman J."/>
            <person name="Vilgalys R."/>
            <person name="Stajich J.E."/>
        </authorList>
    </citation>
    <scope>NUCLEOTIDE SEQUENCE [LARGE SCALE GENOMIC DNA]</scope>
    <source>
        <strain evidence="1 2">LSU 92-RS-03</strain>
    </source>
</reference>
<name>A0A367KUX4_RHIST</name>
<organism evidence="1 2">
    <name type="scientific">Rhizopus stolonifer</name>
    <name type="common">Rhizopus nigricans</name>
    <dbReference type="NCBI Taxonomy" id="4846"/>
    <lineage>
        <taxon>Eukaryota</taxon>
        <taxon>Fungi</taxon>
        <taxon>Fungi incertae sedis</taxon>
        <taxon>Mucoromycota</taxon>
        <taxon>Mucoromycotina</taxon>
        <taxon>Mucoromycetes</taxon>
        <taxon>Mucorales</taxon>
        <taxon>Mucorineae</taxon>
        <taxon>Rhizopodaceae</taxon>
        <taxon>Rhizopus</taxon>
    </lineage>
</organism>
<accession>A0A367KUX4</accession>
<dbReference type="InterPro" id="IPR032675">
    <property type="entry name" value="LRR_dom_sf"/>
</dbReference>
<protein>
    <recommendedName>
        <fullName evidence="3">F-box domain-containing protein</fullName>
    </recommendedName>
</protein>
<keyword evidence="2" id="KW-1185">Reference proteome</keyword>
<dbReference type="SUPFAM" id="SSF52047">
    <property type="entry name" value="RNI-like"/>
    <property type="match status" value="1"/>
</dbReference>